<dbReference type="Proteomes" id="UP000499080">
    <property type="component" value="Unassembled WGS sequence"/>
</dbReference>
<dbReference type="PANTHER" id="PTHR10117:SF54">
    <property type="entry name" value="TRANSIENT RECEPTOR POTENTIAL-GAMMA PROTEIN"/>
    <property type="match status" value="1"/>
</dbReference>
<keyword evidence="4" id="KW-0472">Membrane</keyword>
<dbReference type="GO" id="GO:0005886">
    <property type="term" value="C:plasma membrane"/>
    <property type="evidence" value="ECO:0007669"/>
    <property type="project" value="TreeGrafter"/>
</dbReference>
<keyword evidence="4" id="KW-1133">Transmembrane helix</keyword>
<evidence type="ECO:0000256" key="3">
    <source>
        <dbReference type="ARBA" id="ARBA00023303"/>
    </source>
</evidence>
<dbReference type="GO" id="GO:0015279">
    <property type="term" value="F:store-operated calcium channel activity"/>
    <property type="evidence" value="ECO:0007669"/>
    <property type="project" value="TreeGrafter"/>
</dbReference>
<dbReference type="InterPro" id="IPR002153">
    <property type="entry name" value="TRPC_channel"/>
</dbReference>
<dbReference type="PRINTS" id="PR01097">
    <property type="entry name" value="TRNSRECEPTRP"/>
</dbReference>
<evidence type="ECO:0000256" key="2">
    <source>
        <dbReference type="ARBA" id="ARBA00023065"/>
    </source>
</evidence>
<dbReference type="EMBL" id="BGPR01000007">
    <property type="protein sequence ID" value="GBL75435.1"/>
    <property type="molecule type" value="Genomic_DNA"/>
</dbReference>
<dbReference type="GO" id="GO:0051480">
    <property type="term" value="P:regulation of cytosolic calcium ion concentration"/>
    <property type="evidence" value="ECO:0007669"/>
    <property type="project" value="TreeGrafter"/>
</dbReference>
<keyword evidence="3" id="KW-0407">Ion channel</keyword>
<keyword evidence="2" id="KW-0406">Ion transport</keyword>
<accession>A0A4Y2A7Z3</accession>
<keyword evidence="4" id="KW-0812">Transmembrane</keyword>
<keyword evidence="1" id="KW-0813">Transport</keyword>
<reference evidence="5 6" key="1">
    <citation type="journal article" date="2019" name="Sci. Rep.">
        <title>Orb-weaving spider Araneus ventricosus genome elucidates the spidroin gene catalogue.</title>
        <authorList>
            <person name="Kono N."/>
            <person name="Nakamura H."/>
            <person name="Ohtoshi R."/>
            <person name="Moran D.A.P."/>
            <person name="Shinohara A."/>
            <person name="Yoshida Y."/>
            <person name="Fujiwara M."/>
            <person name="Mori M."/>
            <person name="Tomita M."/>
            <person name="Arakawa K."/>
        </authorList>
    </citation>
    <scope>NUCLEOTIDE SEQUENCE [LARGE SCALE GENOMIC DNA]</scope>
</reference>
<name>A0A4Y2A7Z3_ARAVE</name>
<evidence type="ECO:0000256" key="1">
    <source>
        <dbReference type="ARBA" id="ARBA00022448"/>
    </source>
</evidence>
<organism evidence="5 6">
    <name type="scientific">Araneus ventricosus</name>
    <name type="common">Orbweaver spider</name>
    <name type="synonym">Epeira ventricosa</name>
    <dbReference type="NCBI Taxonomy" id="182803"/>
    <lineage>
        <taxon>Eukaryota</taxon>
        <taxon>Metazoa</taxon>
        <taxon>Ecdysozoa</taxon>
        <taxon>Arthropoda</taxon>
        <taxon>Chelicerata</taxon>
        <taxon>Arachnida</taxon>
        <taxon>Araneae</taxon>
        <taxon>Araneomorphae</taxon>
        <taxon>Entelegynae</taxon>
        <taxon>Araneoidea</taxon>
        <taxon>Araneidae</taxon>
        <taxon>Araneus</taxon>
    </lineage>
</organism>
<comment type="caution">
    <text evidence="5">The sequence shown here is derived from an EMBL/GenBank/DDBJ whole genome shotgun (WGS) entry which is preliminary data.</text>
</comment>
<feature type="transmembrane region" description="Helical" evidence="4">
    <location>
        <begin position="136"/>
        <end position="155"/>
    </location>
</feature>
<gene>
    <name evidence="5" type="primary">Trpgamma_3</name>
    <name evidence="5" type="ORF">AVEN_194619_1</name>
</gene>
<proteinExistence type="predicted"/>
<dbReference type="OrthoDB" id="2373987at2759"/>
<dbReference type="AlphaFoldDB" id="A0A4Y2A7Z3"/>
<evidence type="ECO:0000256" key="4">
    <source>
        <dbReference type="SAM" id="Phobius"/>
    </source>
</evidence>
<keyword evidence="5" id="KW-0675">Receptor</keyword>
<dbReference type="GO" id="GO:0034703">
    <property type="term" value="C:cation channel complex"/>
    <property type="evidence" value="ECO:0007669"/>
    <property type="project" value="TreeGrafter"/>
</dbReference>
<dbReference type="PANTHER" id="PTHR10117">
    <property type="entry name" value="TRANSIENT RECEPTOR POTENTIAL CHANNEL"/>
    <property type="match status" value="1"/>
</dbReference>
<protein>
    <submittedName>
        <fullName evidence="5">Transient receptor potential-gamma protein</fullName>
    </submittedName>
</protein>
<keyword evidence="6" id="KW-1185">Reference proteome</keyword>
<dbReference type="GO" id="GO:0070679">
    <property type="term" value="F:inositol 1,4,5 trisphosphate binding"/>
    <property type="evidence" value="ECO:0007669"/>
    <property type="project" value="TreeGrafter"/>
</dbReference>
<sequence length="266" mass="30723">MNAGFQNLITIPHSSHRASSKNMEICMSIQHDAYPNHQTSAAIVVSFSDVAGAVAGPGSVITNDSQRTFMWREPGITGTVVRLFQTGNNLFWAIFGKGEPHFADIYNCQNKTNGKVSMDEITIDENRHYFTEAVGYGMWGMYHFIACLVILNMLIGMMAESYQRVQENADMEWKFACSTLWLSVFDVNCLVPPPFNLLPSIQWFMTQYKWMRMVGKGEKHSAYLKPSEKKESYIRYEKERSEKKCEDEKYEKLVVQLIRRYLTQRF</sequence>
<evidence type="ECO:0000313" key="5">
    <source>
        <dbReference type="EMBL" id="GBL75435.1"/>
    </source>
</evidence>
<evidence type="ECO:0000313" key="6">
    <source>
        <dbReference type="Proteomes" id="UP000499080"/>
    </source>
</evidence>